<evidence type="ECO:0000259" key="2">
    <source>
        <dbReference type="PROSITE" id="PS50089"/>
    </source>
</evidence>
<dbReference type="GO" id="GO:0008270">
    <property type="term" value="F:zinc ion binding"/>
    <property type="evidence" value="ECO:0007669"/>
    <property type="project" value="UniProtKB-KW"/>
</dbReference>
<dbReference type="PROSITE" id="PS50089">
    <property type="entry name" value="ZF_RING_2"/>
    <property type="match status" value="1"/>
</dbReference>
<reference evidence="3" key="2">
    <citation type="submission" date="2023-05" db="EMBL/GenBank/DDBJ databases">
        <authorList>
            <person name="Schelkunov M.I."/>
        </authorList>
    </citation>
    <scope>NUCLEOTIDE SEQUENCE</scope>
    <source>
        <strain evidence="3">Hsosn_3</strain>
        <tissue evidence="3">Leaf</tissue>
    </source>
</reference>
<dbReference type="PANTHER" id="PTHR46629">
    <property type="entry name" value="OS01G0917900 PROTEIN"/>
    <property type="match status" value="1"/>
</dbReference>
<keyword evidence="1" id="KW-0479">Metal-binding</keyword>
<keyword evidence="1" id="KW-0863">Zinc-finger</keyword>
<name>A0AAD8I1L0_9APIA</name>
<evidence type="ECO:0000313" key="4">
    <source>
        <dbReference type="Proteomes" id="UP001237642"/>
    </source>
</evidence>
<organism evidence="3 4">
    <name type="scientific">Heracleum sosnowskyi</name>
    <dbReference type="NCBI Taxonomy" id="360622"/>
    <lineage>
        <taxon>Eukaryota</taxon>
        <taxon>Viridiplantae</taxon>
        <taxon>Streptophyta</taxon>
        <taxon>Embryophyta</taxon>
        <taxon>Tracheophyta</taxon>
        <taxon>Spermatophyta</taxon>
        <taxon>Magnoliopsida</taxon>
        <taxon>eudicotyledons</taxon>
        <taxon>Gunneridae</taxon>
        <taxon>Pentapetalae</taxon>
        <taxon>asterids</taxon>
        <taxon>campanulids</taxon>
        <taxon>Apiales</taxon>
        <taxon>Apiaceae</taxon>
        <taxon>Apioideae</taxon>
        <taxon>apioid superclade</taxon>
        <taxon>Tordylieae</taxon>
        <taxon>Tordyliinae</taxon>
        <taxon>Heracleum</taxon>
    </lineage>
</organism>
<reference evidence="3" key="1">
    <citation type="submission" date="2023-02" db="EMBL/GenBank/DDBJ databases">
        <title>Genome of toxic invasive species Heracleum sosnowskyi carries increased number of genes despite the absence of recent whole-genome duplications.</title>
        <authorList>
            <person name="Schelkunov M."/>
            <person name="Shtratnikova V."/>
            <person name="Makarenko M."/>
            <person name="Klepikova A."/>
            <person name="Omelchenko D."/>
            <person name="Novikova G."/>
            <person name="Obukhova E."/>
            <person name="Bogdanov V."/>
            <person name="Penin A."/>
            <person name="Logacheva M."/>
        </authorList>
    </citation>
    <scope>NUCLEOTIDE SEQUENCE</scope>
    <source>
        <strain evidence="3">Hsosn_3</strain>
        <tissue evidence="3">Leaf</tissue>
    </source>
</reference>
<evidence type="ECO:0000313" key="3">
    <source>
        <dbReference type="EMBL" id="KAK1376973.1"/>
    </source>
</evidence>
<keyword evidence="1" id="KW-0862">Zinc</keyword>
<dbReference type="EMBL" id="JAUIZM010000007">
    <property type="protein sequence ID" value="KAK1376973.1"/>
    <property type="molecule type" value="Genomic_DNA"/>
</dbReference>
<gene>
    <name evidence="3" type="ORF">POM88_033166</name>
</gene>
<keyword evidence="4" id="KW-1185">Reference proteome</keyword>
<dbReference type="InterPro" id="IPR001841">
    <property type="entry name" value="Znf_RING"/>
</dbReference>
<protein>
    <recommendedName>
        <fullName evidence="2">RING-type domain-containing protein</fullName>
    </recommendedName>
</protein>
<accession>A0AAD8I1L0</accession>
<comment type="caution">
    <text evidence="3">The sequence shown here is derived from an EMBL/GenBank/DDBJ whole genome shotgun (WGS) entry which is preliminary data.</text>
</comment>
<proteinExistence type="predicted"/>
<dbReference type="AlphaFoldDB" id="A0AAD8I1L0"/>
<sequence length="156" mass="17192">MARRKSLAQRLGFKGLSFFGVKIFDSDPGLQTRAPIVTGTNLLEVEVVAEDQQTRTSDDGNFGSGQSSTGIKSVTESPELVPLIELLKRQDRIEKIREVGSLENTFMCCMCMGRKNRSALIPCGHTFCGGCSRKLCFDHGTCPTCNYPFSEFVDLI</sequence>
<dbReference type="Pfam" id="PF13920">
    <property type="entry name" value="zf-C3HC4_3"/>
    <property type="match status" value="1"/>
</dbReference>
<dbReference type="Gene3D" id="3.30.40.10">
    <property type="entry name" value="Zinc/RING finger domain, C3HC4 (zinc finger)"/>
    <property type="match status" value="1"/>
</dbReference>
<evidence type="ECO:0000256" key="1">
    <source>
        <dbReference type="PROSITE-ProRule" id="PRU00175"/>
    </source>
</evidence>
<feature type="domain" description="RING-type" evidence="2">
    <location>
        <begin position="108"/>
        <end position="146"/>
    </location>
</feature>
<dbReference type="SUPFAM" id="SSF57850">
    <property type="entry name" value="RING/U-box"/>
    <property type="match status" value="1"/>
</dbReference>
<dbReference type="InterPro" id="IPR013083">
    <property type="entry name" value="Znf_RING/FYVE/PHD"/>
</dbReference>
<dbReference type="Proteomes" id="UP001237642">
    <property type="component" value="Unassembled WGS sequence"/>
</dbReference>